<protein>
    <submittedName>
        <fullName evidence="2">Chemotaxis protein methyltransferase</fullName>
    </submittedName>
</protein>
<feature type="domain" description="CheR-type methyltransferase" evidence="1">
    <location>
        <begin position="1"/>
        <end position="250"/>
    </location>
</feature>
<dbReference type="Proteomes" id="UP000189670">
    <property type="component" value="Unassembled WGS sequence"/>
</dbReference>
<dbReference type="PANTHER" id="PTHR24422">
    <property type="entry name" value="CHEMOTAXIS PROTEIN METHYLTRANSFERASE"/>
    <property type="match status" value="1"/>
</dbReference>
<keyword evidence="2" id="KW-0489">Methyltransferase</keyword>
<dbReference type="InterPro" id="IPR000780">
    <property type="entry name" value="CheR_MeTrfase"/>
</dbReference>
<dbReference type="AlphaFoldDB" id="A0A1V1PCE8"/>
<dbReference type="GO" id="GO:0008757">
    <property type="term" value="F:S-adenosylmethionine-dependent methyltransferase activity"/>
    <property type="evidence" value="ECO:0007669"/>
    <property type="project" value="InterPro"/>
</dbReference>
<evidence type="ECO:0000259" key="1">
    <source>
        <dbReference type="PROSITE" id="PS50123"/>
    </source>
</evidence>
<comment type="caution">
    <text evidence="2">The sequence shown here is derived from an EMBL/GenBank/DDBJ whole genome shotgun (WGS) entry which is preliminary data.</text>
</comment>
<organism evidence="2 3">
    <name type="scientific">Candidatus Magnetoglobus multicellularis str. Araruama</name>
    <dbReference type="NCBI Taxonomy" id="890399"/>
    <lineage>
        <taxon>Bacteria</taxon>
        <taxon>Pseudomonadati</taxon>
        <taxon>Thermodesulfobacteriota</taxon>
        <taxon>Desulfobacteria</taxon>
        <taxon>Desulfobacterales</taxon>
        <taxon>Desulfobacteraceae</taxon>
        <taxon>Candidatus Magnetoglobus</taxon>
    </lineage>
</organism>
<dbReference type="InterPro" id="IPR050903">
    <property type="entry name" value="Bact_Chemotaxis_MeTrfase"/>
</dbReference>
<dbReference type="Pfam" id="PF01739">
    <property type="entry name" value="CheR"/>
    <property type="match status" value="1"/>
</dbReference>
<dbReference type="InterPro" id="IPR029063">
    <property type="entry name" value="SAM-dependent_MTases_sf"/>
</dbReference>
<proteinExistence type="predicted"/>
<dbReference type="PROSITE" id="PS50123">
    <property type="entry name" value="CHER"/>
    <property type="match status" value="1"/>
</dbReference>
<reference evidence="3" key="1">
    <citation type="submission" date="2012-11" db="EMBL/GenBank/DDBJ databases">
        <authorList>
            <person name="Lucero-Rivera Y.E."/>
            <person name="Tovar-Ramirez D."/>
        </authorList>
    </citation>
    <scope>NUCLEOTIDE SEQUENCE [LARGE SCALE GENOMIC DNA]</scope>
    <source>
        <strain evidence="3">Araruama</strain>
    </source>
</reference>
<dbReference type="PANTHER" id="PTHR24422:SF8">
    <property type="entry name" value="CHEMOTAXIS PROTEIN"/>
    <property type="match status" value="1"/>
</dbReference>
<keyword evidence="2" id="KW-0808">Transferase</keyword>
<evidence type="ECO:0000313" key="3">
    <source>
        <dbReference type="Proteomes" id="UP000189670"/>
    </source>
</evidence>
<dbReference type="InterPro" id="IPR022641">
    <property type="entry name" value="CheR_N"/>
</dbReference>
<evidence type="ECO:0000313" key="2">
    <source>
        <dbReference type="EMBL" id="ETR72557.1"/>
    </source>
</evidence>
<gene>
    <name evidence="2" type="ORF">OMM_01628</name>
</gene>
<dbReference type="Pfam" id="PF03705">
    <property type="entry name" value="CheR_N"/>
    <property type="match status" value="1"/>
</dbReference>
<dbReference type="PRINTS" id="PR00996">
    <property type="entry name" value="CHERMTFRASE"/>
</dbReference>
<dbReference type="EMBL" id="ATBP01000136">
    <property type="protein sequence ID" value="ETR72557.1"/>
    <property type="molecule type" value="Genomic_DNA"/>
</dbReference>
<accession>A0A1V1PCE8</accession>
<name>A0A1V1PCE8_9BACT</name>
<dbReference type="SUPFAM" id="SSF47757">
    <property type="entry name" value="Chemotaxis receptor methyltransferase CheR, N-terminal domain"/>
    <property type="match status" value="1"/>
</dbReference>
<sequence length="273" mass="32278">MNSESENIEINLLLEGIYQKYGYDFRDYSRASIKRRVKHTLSMYGLSSISEMLHQVLYDERFFNTLLMNFSINVTEMFRDPLFYQALLKTVISALEKRSFIRIWHAGCATGEEAYSMAIILKEAGLYDRARIYATDFNEEVIRKAREGIYSIDNMIKYGNNYSKATGNNKFNKYYTSRYDYAIIDRSLRKNIIFSDYNLVTDHVFCEMDLIVCRNVLIYFNKKLQNRVIHLFIDSLTPKGYLCLGLQESIKFTDYADYFDEIAKKEKIYQKID</sequence>
<dbReference type="Gene3D" id="3.40.50.150">
    <property type="entry name" value="Vaccinia Virus protein VP39"/>
    <property type="match status" value="1"/>
</dbReference>
<dbReference type="GO" id="GO:0032259">
    <property type="term" value="P:methylation"/>
    <property type="evidence" value="ECO:0007669"/>
    <property type="project" value="UniProtKB-KW"/>
</dbReference>
<dbReference type="CDD" id="cd02440">
    <property type="entry name" value="AdoMet_MTases"/>
    <property type="match status" value="1"/>
</dbReference>
<dbReference type="InterPro" id="IPR022642">
    <property type="entry name" value="CheR_C"/>
</dbReference>
<dbReference type="SMART" id="SM00138">
    <property type="entry name" value="MeTrc"/>
    <property type="match status" value="1"/>
</dbReference>
<dbReference type="SUPFAM" id="SSF53335">
    <property type="entry name" value="S-adenosyl-L-methionine-dependent methyltransferases"/>
    <property type="match status" value="1"/>
</dbReference>